<dbReference type="Proteomes" id="UP000291236">
    <property type="component" value="Chromosome"/>
</dbReference>
<reference evidence="2 3" key="1">
    <citation type="submission" date="2018-12" db="EMBL/GenBank/DDBJ databases">
        <title>Rubrispira sanarue gen. nov., sp., nov., a member of the order Silvanigrellales, isolated from a brackish lake in Hamamatsu Japan.</title>
        <authorList>
            <person name="Maejima Y."/>
            <person name="Iino T."/>
            <person name="Muraguchi Y."/>
            <person name="Fukuda K."/>
            <person name="Nojiri H."/>
            <person name="Ohkuma M."/>
            <person name="Moriuchi R."/>
            <person name="Dohra H."/>
            <person name="Kimbara K."/>
            <person name="Shintani M."/>
        </authorList>
    </citation>
    <scope>NUCLEOTIDE SEQUENCE [LARGE SCALE GENOMIC DNA]</scope>
    <source>
        <strain evidence="2 3">RF1110005</strain>
    </source>
</reference>
<evidence type="ECO:0000313" key="2">
    <source>
        <dbReference type="EMBL" id="BBH52560.1"/>
    </source>
</evidence>
<evidence type="ECO:0000313" key="3">
    <source>
        <dbReference type="Proteomes" id="UP000291236"/>
    </source>
</evidence>
<proteinExistence type="predicted"/>
<protein>
    <submittedName>
        <fullName evidence="2">DUF2384 domain-containing protein</fullName>
    </submittedName>
</protein>
<accession>A0A4P2VLC4</accession>
<dbReference type="KEGG" id="sbf:JCM31447_10010"/>
<feature type="domain" description="Antitoxin Xre/MbcA/ParS-like toxin-binding" evidence="1">
    <location>
        <begin position="78"/>
        <end position="131"/>
    </location>
</feature>
<evidence type="ECO:0000259" key="1">
    <source>
        <dbReference type="Pfam" id="PF09722"/>
    </source>
</evidence>
<dbReference type="AlphaFoldDB" id="A0A4P2VLC4"/>
<name>A0A4P2VLC4_FLUSA</name>
<dbReference type="InterPro" id="IPR024467">
    <property type="entry name" value="Xre/MbcA/ParS-like_toxin-bd"/>
</dbReference>
<sequence length="134" mass="15611">MTQHLSDKKQKLSEEEVLGQAFWALVHHYGFTREQQAGLLGIPNYRQRLNKLDSEKIIPKDVDKKNRVGLLLGIHKNLRILFPYNREVVYGWMSKPQSALGGLVPIDFILEDPVYSYERMAIVRRRLDYIRCAG</sequence>
<organism evidence="2 3">
    <name type="scientific">Fluviispira sanaruensis</name>
    <dbReference type="NCBI Taxonomy" id="2493639"/>
    <lineage>
        <taxon>Bacteria</taxon>
        <taxon>Pseudomonadati</taxon>
        <taxon>Bdellovibrionota</taxon>
        <taxon>Oligoflexia</taxon>
        <taxon>Silvanigrellales</taxon>
        <taxon>Silvanigrellaceae</taxon>
        <taxon>Fluviispira</taxon>
    </lineage>
</organism>
<gene>
    <name evidence="2" type="ORF">JCM31447_10010</name>
</gene>
<dbReference type="Pfam" id="PF09722">
    <property type="entry name" value="Xre_MbcA_ParS_C"/>
    <property type="match status" value="1"/>
</dbReference>
<dbReference type="RefSeq" id="WP_216678716.1">
    <property type="nucleotide sequence ID" value="NZ_AP019368.1"/>
</dbReference>
<keyword evidence="3" id="KW-1185">Reference proteome</keyword>
<dbReference type="EMBL" id="AP019368">
    <property type="protein sequence ID" value="BBH52560.1"/>
    <property type="molecule type" value="Genomic_DNA"/>
</dbReference>